<keyword evidence="1" id="KW-1133">Transmembrane helix</keyword>
<name>A0ABU3NPZ9_9CHLR</name>
<comment type="caution">
    <text evidence="2">The sequence shown here is derived from an EMBL/GenBank/DDBJ whole genome shotgun (WGS) entry which is preliminary data.</text>
</comment>
<keyword evidence="1" id="KW-0472">Membrane</keyword>
<evidence type="ECO:0000313" key="3">
    <source>
        <dbReference type="Proteomes" id="UP001254165"/>
    </source>
</evidence>
<dbReference type="EMBL" id="JAUHMF010000002">
    <property type="protein sequence ID" value="MDT8898916.1"/>
    <property type="molecule type" value="Genomic_DNA"/>
</dbReference>
<keyword evidence="1" id="KW-0812">Transmembrane</keyword>
<protein>
    <submittedName>
        <fullName evidence="2">Uncharacterized protein</fullName>
    </submittedName>
</protein>
<dbReference type="RefSeq" id="WP_315625589.1">
    <property type="nucleotide sequence ID" value="NZ_JAUHMF010000002.1"/>
</dbReference>
<keyword evidence="3" id="KW-1185">Reference proteome</keyword>
<gene>
    <name evidence="2" type="ORF">QYE77_11640</name>
</gene>
<feature type="transmembrane region" description="Helical" evidence="1">
    <location>
        <begin position="100"/>
        <end position="121"/>
    </location>
</feature>
<dbReference type="Proteomes" id="UP001254165">
    <property type="component" value="Unassembled WGS sequence"/>
</dbReference>
<evidence type="ECO:0000313" key="2">
    <source>
        <dbReference type="EMBL" id="MDT8898916.1"/>
    </source>
</evidence>
<organism evidence="2 3">
    <name type="scientific">Thermanaerothrix solaris</name>
    <dbReference type="NCBI Taxonomy" id="3058434"/>
    <lineage>
        <taxon>Bacteria</taxon>
        <taxon>Bacillati</taxon>
        <taxon>Chloroflexota</taxon>
        <taxon>Anaerolineae</taxon>
        <taxon>Anaerolineales</taxon>
        <taxon>Anaerolineaceae</taxon>
        <taxon>Thermanaerothrix</taxon>
    </lineage>
</organism>
<reference evidence="2 3" key="1">
    <citation type="submission" date="2023-07" db="EMBL/GenBank/DDBJ databases">
        <title>Novel species of Thermanaerothrix with wide hydrolytic capabilities.</title>
        <authorList>
            <person name="Zayulina K.S."/>
            <person name="Podosokorskaya O.A."/>
            <person name="Elcheninov A.G."/>
        </authorList>
    </citation>
    <scope>NUCLEOTIDE SEQUENCE [LARGE SCALE GENOMIC DNA]</scope>
    <source>
        <strain evidence="2 3">4228-RoL</strain>
    </source>
</reference>
<sequence>MLKIIWRTLLILGTAIGLSVLFYHAVNAGWLPGIGLQPVFEEDRRLNFVFADQSGLRDPAGTNRNVFPFRSEFNGRDFNRRDFDRDFRTEGTFIQGLAEVVRNLGLIALTVIGVTLINAMFRLRQRKATPQT</sequence>
<accession>A0ABU3NPZ9</accession>
<proteinExistence type="predicted"/>
<evidence type="ECO:0000256" key="1">
    <source>
        <dbReference type="SAM" id="Phobius"/>
    </source>
</evidence>